<organism evidence="1 2">
    <name type="scientific">Saccharibacillus sacchari</name>
    <dbReference type="NCBI Taxonomy" id="456493"/>
    <lineage>
        <taxon>Bacteria</taxon>
        <taxon>Bacillati</taxon>
        <taxon>Bacillota</taxon>
        <taxon>Bacilli</taxon>
        <taxon>Bacillales</taxon>
        <taxon>Paenibacillaceae</taxon>
        <taxon>Saccharibacillus</taxon>
    </lineage>
</organism>
<proteinExistence type="predicted"/>
<evidence type="ECO:0000313" key="2">
    <source>
        <dbReference type="Proteomes" id="UP001380953"/>
    </source>
</evidence>
<dbReference type="EMBL" id="JBBKAR010000024">
    <property type="protein sequence ID" value="MEJ8303698.1"/>
    <property type="molecule type" value="Genomic_DNA"/>
</dbReference>
<name>A0ACC6P9V8_9BACL</name>
<gene>
    <name evidence="1" type="ORF">WKI47_07180</name>
</gene>
<evidence type="ECO:0000313" key="1">
    <source>
        <dbReference type="EMBL" id="MEJ8303698.1"/>
    </source>
</evidence>
<feature type="non-terminal residue" evidence="1">
    <location>
        <position position="362"/>
    </location>
</feature>
<accession>A0ACC6P9V8</accession>
<reference evidence="1" key="1">
    <citation type="submission" date="2024-03" db="EMBL/GenBank/DDBJ databases">
        <title>Whole genome sequecning of epiphytes from Marcgravia umbellata leaves.</title>
        <authorList>
            <person name="Kumar G."/>
            <person name="Savka M.A."/>
        </authorList>
    </citation>
    <scope>NUCLEOTIDE SEQUENCE</scope>
    <source>
        <strain evidence="1">RIT_BL5</strain>
    </source>
</reference>
<sequence>MITKIALDKVACYKSLTTLETDKKINLIYGLNGVGKSTFSNYLLRQKDERYKNCYIEGLDDNHEILVYNQSFIQESFFEPDNLKGIFTLSKENKEAELKIENAKKEIEKFEESKEKELQKLRQEEASLSEKKELAKNRIWKIKTDYTGGDRVFEICLEGYKGSKNTLFDHILNLKKPISKPDKTLESIKNDLQVALNVNVHKYSELSKIKFNSHSIEMAELFKKHIVGNENSTISQLIKDLGNSDWIKKGLEYLPESLGQGNETCPFCQEKTISSSLMENIKNYFDASYEADIQSLNLALDQYSESIHLIPKKNNFELNPKFEVFRDEFEIKYSNLFTVLENNKRFIEEKIKTPSVSVNLET</sequence>
<protein>
    <submittedName>
        <fullName evidence="1">AAA family ATPase</fullName>
    </submittedName>
</protein>
<comment type="caution">
    <text evidence="1">The sequence shown here is derived from an EMBL/GenBank/DDBJ whole genome shotgun (WGS) entry which is preliminary data.</text>
</comment>
<dbReference type="Proteomes" id="UP001380953">
    <property type="component" value="Unassembled WGS sequence"/>
</dbReference>
<keyword evidence="2" id="KW-1185">Reference proteome</keyword>